<dbReference type="CDD" id="cd00325">
    <property type="entry name" value="chitinase_GH19"/>
    <property type="match status" value="1"/>
</dbReference>
<dbReference type="GO" id="GO:0006952">
    <property type="term" value="P:defense response"/>
    <property type="evidence" value="ECO:0007669"/>
    <property type="project" value="UniProtKB-KW"/>
</dbReference>
<organism evidence="5 6">
    <name type="scientific">Perkinsus chesapeaki</name>
    <name type="common">Clam parasite</name>
    <name type="synonym">Perkinsus andrewsi</name>
    <dbReference type="NCBI Taxonomy" id="330153"/>
    <lineage>
        <taxon>Eukaryota</taxon>
        <taxon>Sar</taxon>
        <taxon>Alveolata</taxon>
        <taxon>Perkinsozoa</taxon>
        <taxon>Perkinsea</taxon>
        <taxon>Perkinsida</taxon>
        <taxon>Perkinsidae</taxon>
        <taxon>Perkinsus</taxon>
    </lineage>
</organism>
<evidence type="ECO:0000259" key="4">
    <source>
        <dbReference type="Pfam" id="PF00182"/>
    </source>
</evidence>
<comment type="caution">
    <text evidence="5">The sequence shown here is derived from an EMBL/GenBank/DDBJ whole genome shotgun (WGS) entry which is preliminary data.</text>
</comment>
<dbReference type="GO" id="GO:0004568">
    <property type="term" value="F:chitinase activity"/>
    <property type="evidence" value="ECO:0007669"/>
    <property type="project" value="InterPro"/>
</dbReference>
<name>A0A7J6LJ42_PERCH</name>
<reference evidence="5 6" key="1">
    <citation type="submission" date="2020-04" db="EMBL/GenBank/DDBJ databases">
        <title>Perkinsus chesapeaki whole genome sequence.</title>
        <authorList>
            <person name="Bogema D.R."/>
        </authorList>
    </citation>
    <scope>NUCLEOTIDE SEQUENCE [LARGE SCALE GENOMIC DNA]</scope>
    <source>
        <strain evidence="5">ATCC PRA-425</strain>
    </source>
</reference>
<keyword evidence="1" id="KW-0611">Plant defense</keyword>
<evidence type="ECO:0000256" key="3">
    <source>
        <dbReference type="SAM" id="SignalP"/>
    </source>
</evidence>
<dbReference type="GO" id="GO:0016998">
    <property type="term" value="P:cell wall macromolecule catabolic process"/>
    <property type="evidence" value="ECO:0007669"/>
    <property type="project" value="InterPro"/>
</dbReference>
<dbReference type="InterPro" id="IPR023346">
    <property type="entry name" value="Lysozyme-like_dom_sf"/>
</dbReference>
<dbReference type="Pfam" id="PF00182">
    <property type="entry name" value="Glyco_hydro_19"/>
    <property type="match status" value="1"/>
</dbReference>
<keyword evidence="2" id="KW-1015">Disulfide bond</keyword>
<evidence type="ECO:0000256" key="2">
    <source>
        <dbReference type="ARBA" id="ARBA00023157"/>
    </source>
</evidence>
<gene>
    <name evidence="5" type="ORF">FOL47_007634</name>
</gene>
<accession>A0A7J6LJ42</accession>
<sequence>MEFGGATLSSLFLVLLVVISVPRTEGALCVDPSFSELFKGLKSAVVVAPSDLVASIAAATRDAADFQEEKASPNICDSEVDGPYCHAFSDAHRRQRALDMVSGSSSFVDRSTIFVGRPGMDSFAEALRAASAKAISRSLPPESTIKILHADLDGYSPGVRIGADDKKVTDDVTFGEEIAVDYMQESGKEALEQTFVNGVRSDASVVEVLAGGSHTIPSVEEVSEVTQSRGSSVDFGESELKANFIGSWSGGAGGIGVTLEGTGRIRFSRPVVVRSLKGIGEGRVYVFGKHGVTESWRKEVSSFGGDELGCAVGDVVWIKCPRDGRRRVAKVVFATAETLTVNWADGDVSYRTLSRETSSCQKVTTVWNTRSVDELLFVTSSKSSWLLVDLSIAFSTTGDDDPRVLVRITRSGVILLDRIVPGADVVAVDDVIKSAARASISGDHINSLDDIVLGGKPEEILRPPSRPILQSRKRVADRSTIRPTISDRSIMGLLKFAKAVDSKTNSCQILRLTRVLWPPTCRVQVTSSEDEPQRDYKKHVHFEDFLIREWDRPTLAETASRASGYDFDVFTSIYHDWLTDGKQTLHPCFEAGGCSIVGEYYCEPSGRGTRFKLTEMDLDTEDSTVQAIFEFELRGAWHSYEVGGVWDGISQTFYLEPINDPGRTVPDGIVAVPLHLTFSEDDGAYLQGSIGILGCDVIYGKLSGARVEGSHDTGGSLVGLAEEIDGLRAKWRNKLFTEISQDRIKSILTEEDFDYLFPHRNRQQGTPQPFSYSGLLKASEKFPNFCNEAAGELDLDAACRKELSTAFAHFTQETGENTGWGDIPRWRQGLYFNSEIGCTDATCSYCSPNAQYPCSPGKGYYGRGALQLSYNFNYGPFSEAVYGDKQKLLDDPDSVLTAEGGSLAFSSAIWFLMTPQPPKPAIHDIVVGKWQPTAADEDGGRYPGFGVTTLIINGGLECSNPQDPRALNRIAYYSNFTAHFKVQPGDHLSCGGMRPF</sequence>
<evidence type="ECO:0000313" key="5">
    <source>
        <dbReference type="EMBL" id="KAF4659307.1"/>
    </source>
</evidence>
<dbReference type="InterPro" id="IPR000726">
    <property type="entry name" value="Glyco_hydro_19_cat"/>
</dbReference>
<dbReference type="GO" id="GO:0006032">
    <property type="term" value="P:chitin catabolic process"/>
    <property type="evidence" value="ECO:0007669"/>
    <property type="project" value="InterPro"/>
</dbReference>
<dbReference type="EMBL" id="JAAPAO010000458">
    <property type="protein sequence ID" value="KAF4659307.1"/>
    <property type="molecule type" value="Genomic_DNA"/>
</dbReference>
<keyword evidence="3" id="KW-0732">Signal</keyword>
<dbReference type="Gene3D" id="1.10.530.10">
    <property type="match status" value="1"/>
</dbReference>
<feature type="chain" id="PRO_5029792325" description="Glycoside hydrolase family 19 catalytic domain-containing protein" evidence="3">
    <location>
        <begin position="27"/>
        <end position="996"/>
    </location>
</feature>
<dbReference type="PANTHER" id="PTHR22595">
    <property type="entry name" value="CHITINASE-RELATED"/>
    <property type="match status" value="1"/>
</dbReference>
<feature type="signal peptide" evidence="3">
    <location>
        <begin position="1"/>
        <end position="26"/>
    </location>
</feature>
<dbReference type="SUPFAM" id="SSF53955">
    <property type="entry name" value="Lysozyme-like"/>
    <property type="match status" value="1"/>
</dbReference>
<evidence type="ECO:0000313" key="6">
    <source>
        <dbReference type="Proteomes" id="UP000591131"/>
    </source>
</evidence>
<dbReference type="OrthoDB" id="5985073at2759"/>
<proteinExistence type="predicted"/>
<feature type="domain" description="Glycoside hydrolase family 19 catalytic" evidence="4">
    <location>
        <begin position="747"/>
        <end position="990"/>
    </location>
</feature>
<dbReference type="Proteomes" id="UP000591131">
    <property type="component" value="Unassembled WGS sequence"/>
</dbReference>
<dbReference type="PANTHER" id="PTHR22595:SF79">
    <property type="entry name" value="CHITINASE 12"/>
    <property type="match status" value="1"/>
</dbReference>
<keyword evidence="6" id="KW-1185">Reference proteome</keyword>
<protein>
    <recommendedName>
        <fullName evidence="4">Glycoside hydrolase family 19 catalytic domain-containing protein</fullName>
    </recommendedName>
</protein>
<evidence type="ECO:0000256" key="1">
    <source>
        <dbReference type="ARBA" id="ARBA00022821"/>
    </source>
</evidence>
<dbReference type="AlphaFoldDB" id="A0A7J6LJ42"/>
<dbReference type="Gene3D" id="3.30.20.10">
    <property type="entry name" value="Endochitinase, domain 2"/>
    <property type="match status" value="1"/>
</dbReference>